<dbReference type="InterPro" id="IPR000182">
    <property type="entry name" value="GNAT_dom"/>
</dbReference>
<evidence type="ECO:0000256" key="2">
    <source>
        <dbReference type="ARBA" id="ARBA00023315"/>
    </source>
</evidence>
<accession>A0A1I1LAR0</accession>
<dbReference type="EMBL" id="FOLX01000001">
    <property type="protein sequence ID" value="SFC66610.1"/>
    <property type="molecule type" value="Genomic_DNA"/>
</dbReference>
<dbReference type="GO" id="GO:0016747">
    <property type="term" value="F:acyltransferase activity, transferring groups other than amino-acyl groups"/>
    <property type="evidence" value="ECO:0007669"/>
    <property type="project" value="InterPro"/>
</dbReference>
<proteinExistence type="predicted"/>
<evidence type="ECO:0000313" key="4">
    <source>
        <dbReference type="EMBL" id="SFC66610.1"/>
    </source>
</evidence>
<evidence type="ECO:0000256" key="1">
    <source>
        <dbReference type="ARBA" id="ARBA00022679"/>
    </source>
</evidence>
<dbReference type="Pfam" id="PF13508">
    <property type="entry name" value="Acetyltransf_7"/>
    <property type="match status" value="1"/>
</dbReference>
<name>A0A1I1LAR0_9RHOB</name>
<dbReference type="SUPFAM" id="SSF55729">
    <property type="entry name" value="Acyl-CoA N-acyltransferases (Nat)"/>
    <property type="match status" value="1"/>
</dbReference>
<dbReference type="PROSITE" id="PS51186">
    <property type="entry name" value="GNAT"/>
    <property type="match status" value="1"/>
</dbReference>
<evidence type="ECO:0000259" key="3">
    <source>
        <dbReference type="PROSITE" id="PS51186"/>
    </source>
</evidence>
<dbReference type="PANTHER" id="PTHR43877">
    <property type="entry name" value="AMINOALKYLPHOSPHONATE N-ACETYLTRANSFERASE-RELATED-RELATED"/>
    <property type="match status" value="1"/>
</dbReference>
<feature type="domain" description="N-acetyltransferase" evidence="3">
    <location>
        <begin position="2"/>
        <end position="138"/>
    </location>
</feature>
<dbReference type="STRING" id="517719.SAMN05421762_1717"/>
<dbReference type="Proteomes" id="UP000231644">
    <property type="component" value="Unassembled WGS sequence"/>
</dbReference>
<evidence type="ECO:0000313" key="5">
    <source>
        <dbReference type="Proteomes" id="UP000231644"/>
    </source>
</evidence>
<organism evidence="4 5">
    <name type="scientific">Pseudooceanicola nitratireducens</name>
    <dbReference type="NCBI Taxonomy" id="517719"/>
    <lineage>
        <taxon>Bacteria</taxon>
        <taxon>Pseudomonadati</taxon>
        <taxon>Pseudomonadota</taxon>
        <taxon>Alphaproteobacteria</taxon>
        <taxon>Rhodobacterales</taxon>
        <taxon>Paracoccaceae</taxon>
        <taxon>Pseudooceanicola</taxon>
    </lineage>
</organism>
<keyword evidence="2" id="KW-0012">Acyltransferase</keyword>
<dbReference type="InterPro" id="IPR016181">
    <property type="entry name" value="Acyl_CoA_acyltransferase"/>
</dbReference>
<sequence>MTEARRATRDDIPAMAGIINAWIDGTKWFPRVLSDQVITEAFEGAFDQRRMWVAGDPVAGYLSLNPDTGQVAALYCARTGEGLGRALMDRAKEGRDHLFLHTHVPNRGAQRFYRREGFKEVSRHQPEPPETVEEIRMEWHA</sequence>
<gene>
    <name evidence="4" type="ORF">SAMN05421762_1717</name>
</gene>
<keyword evidence="5" id="KW-1185">Reference proteome</keyword>
<dbReference type="OrthoDB" id="9797417at2"/>
<protein>
    <submittedName>
        <fullName evidence="4">Acetyltransferase (GNAT) domain-containing protein</fullName>
    </submittedName>
</protein>
<dbReference type="Gene3D" id="3.40.630.30">
    <property type="match status" value="1"/>
</dbReference>
<dbReference type="RefSeq" id="WP_093451542.1">
    <property type="nucleotide sequence ID" value="NZ_FNZG01000003.1"/>
</dbReference>
<reference evidence="4 5" key="1">
    <citation type="submission" date="2016-10" db="EMBL/GenBank/DDBJ databases">
        <authorList>
            <person name="de Groot N.N."/>
        </authorList>
    </citation>
    <scope>NUCLEOTIDE SEQUENCE [LARGE SCALE GENOMIC DNA]</scope>
    <source>
        <strain evidence="4 5">DSM 29619</strain>
    </source>
</reference>
<keyword evidence="1 4" id="KW-0808">Transferase</keyword>
<dbReference type="AlphaFoldDB" id="A0A1I1LAR0"/>
<dbReference type="InterPro" id="IPR050832">
    <property type="entry name" value="Bact_Acetyltransf"/>
</dbReference>